<evidence type="ECO:0000256" key="2">
    <source>
        <dbReference type="ARBA" id="ARBA00022908"/>
    </source>
</evidence>
<dbReference type="InterPro" id="IPR013762">
    <property type="entry name" value="Integrase-like_cat_sf"/>
</dbReference>
<dbReference type="PROSITE" id="PS51898">
    <property type="entry name" value="TYR_RECOMBINASE"/>
    <property type="match status" value="1"/>
</dbReference>
<accession>A0ABR5PHS0</accession>
<keyword evidence="3 5" id="KW-0238">DNA-binding</keyword>
<dbReference type="Gene3D" id="1.10.443.10">
    <property type="entry name" value="Intergrase catalytic core"/>
    <property type="match status" value="1"/>
</dbReference>
<dbReference type="EMBL" id="AZFI01000229">
    <property type="protein sequence ID" value="KRM20585.1"/>
    <property type="molecule type" value="Genomic_DNA"/>
</dbReference>
<evidence type="ECO:0000256" key="4">
    <source>
        <dbReference type="ARBA" id="ARBA00023172"/>
    </source>
</evidence>
<comment type="similarity">
    <text evidence="1">Belongs to the 'phage' integrase family.</text>
</comment>
<keyword evidence="4" id="KW-0233">DNA recombination</keyword>
<dbReference type="InterPro" id="IPR044068">
    <property type="entry name" value="CB"/>
</dbReference>
<dbReference type="InterPro" id="IPR004107">
    <property type="entry name" value="Integrase_SAM-like_N"/>
</dbReference>
<evidence type="ECO:0000259" key="6">
    <source>
        <dbReference type="PROSITE" id="PS51898"/>
    </source>
</evidence>
<dbReference type="PANTHER" id="PTHR30349:SF64">
    <property type="entry name" value="PROPHAGE INTEGRASE INTD-RELATED"/>
    <property type="match status" value="1"/>
</dbReference>
<evidence type="ECO:0000256" key="3">
    <source>
        <dbReference type="ARBA" id="ARBA00023125"/>
    </source>
</evidence>
<sequence length="397" mass="46610">MPYSNEWINVSFFIITQKEVKLMASFRKQKSGWKVTISKRDSEGNLHQTSRNGFSTKNEAREYALKVESKSEVLTSSKRDMTFADYFDYWYQTYKENKITESTLRHYKLASKIIHRYFGKQLLKEITRTEYQTFINWYGKDHAKETISKIAGYIRSCAQNAVLDDIIPHDFTQRTELKYNDNKRYAVAYLNISEINKLINRTKIKLDHRYTSRYMILTAIYTGMRLGEIMALTWDDIDFKHKTISVNKSYDYHSHQIKTAKTEGSNRTIRVNNDLLSCLGQLKANKTKNVFENNQKTVSGSNAVNNVLRKLLQECNINRQGFHFHSLRHSHVAYLLFQGVDMYAISKRLGHSNMTITAKKYAYLIDEYKAKSDNQIEALMDNLGQQEDNKLKFINFR</sequence>
<name>A0ABR5PHS0_9LACO</name>
<evidence type="ECO:0000259" key="7">
    <source>
        <dbReference type="PROSITE" id="PS51900"/>
    </source>
</evidence>
<proteinExistence type="inferred from homology"/>
<dbReference type="InterPro" id="IPR002104">
    <property type="entry name" value="Integrase_catalytic"/>
</dbReference>
<dbReference type="Proteomes" id="UP000051217">
    <property type="component" value="Unassembled WGS sequence"/>
</dbReference>
<dbReference type="InterPro" id="IPR010998">
    <property type="entry name" value="Integrase_recombinase_N"/>
</dbReference>
<keyword evidence="9" id="KW-1185">Reference proteome</keyword>
<gene>
    <name evidence="8" type="ORF">FC65_GL001049</name>
</gene>
<dbReference type="InterPro" id="IPR028259">
    <property type="entry name" value="AP2-like_int_N"/>
</dbReference>
<dbReference type="Pfam" id="PF14657">
    <property type="entry name" value="Arm-DNA-bind_4"/>
    <property type="match status" value="1"/>
</dbReference>
<comment type="caution">
    <text evidence="8">The sequence shown here is derived from an EMBL/GenBank/DDBJ whole genome shotgun (WGS) entry which is preliminary data.</text>
</comment>
<evidence type="ECO:0000313" key="8">
    <source>
        <dbReference type="EMBL" id="KRM20585.1"/>
    </source>
</evidence>
<organism evidence="8 9">
    <name type="scientific">Ligilactobacillus acidipiscis DSM 15836</name>
    <dbReference type="NCBI Taxonomy" id="1423716"/>
    <lineage>
        <taxon>Bacteria</taxon>
        <taxon>Bacillati</taxon>
        <taxon>Bacillota</taxon>
        <taxon>Bacilli</taxon>
        <taxon>Lactobacillales</taxon>
        <taxon>Lactobacillaceae</taxon>
        <taxon>Ligilactobacillus</taxon>
    </lineage>
</organism>
<dbReference type="Gene3D" id="1.10.150.130">
    <property type="match status" value="1"/>
</dbReference>
<evidence type="ECO:0000256" key="5">
    <source>
        <dbReference type="PROSITE-ProRule" id="PRU01248"/>
    </source>
</evidence>
<dbReference type="PROSITE" id="PS51900">
    <property type="entry name" value="CB"/>
    <property type="match status" value="1"/>
</dbReference>
<dbReference type="SUPFAM" id="SSF56349">
    <property type="entry name" value="DNA breaking-rejoining enzymes"/>
    <property type="match status" value="1"/>
</dbReference>
<dbReference type="Pfam" id="PF14659">
    <property type="entry name" value="Phage_int_SAM_3"/>
    <property type="match status" value="1"/>
</dbReference>
<evidence type="ECO:0000313" key="9">
    <source>
        <dbReference type="Proteomes" id="UP000051217"/>
    </source>
</evidence>
<reference evidence="8 9" key="1">
    <citation type="journal article" date="2015" name="Genome Announc.">
        <title>Expanding the biotechnology potential of lactobacilli through comparative genomics of 213 strains and associated genera.</title>
        <authorList>
            <person name="Sun Z."/>
            <person name="Harris H.M."/>
            <person name="McCann A."/>
            <person name="Guo C."/>
            <person name="Argimon S."/>
            <person name="Zhang W."/>
            <person name="Yang X."/>
            <person name="Jeffery I.B."/>
            <person name="Cooney J.C."/>
            <person name="Kagawa T.F."/>
            <person name="Liu W."/>
            <person name="Song Y."/>
            <person name="Salvetti E."/>
            <person name="Wrobel A."/>
            <person name="Rasinkangas P."/>
            <person name="Parkhill J."/>
            <person name="Rea M.C."/>
            <person name="O'Sullivan O."/>
            <person name="Ritari J."/>
            <person name="Douillard F.P."/>
            <person name="Paul Ross R."/>
            <person name="Yang R."/>
            <person name="Briner A.E."/>
            <person name="Felis G.E."/>
            <person name="de Vos W.M."/>
            <person name="Barrangou R."/>
            <person name="Klaenhammer T.R."/>
            <person name="Caufield P.W."/>
            <person name="Cui Y."/>
            <person name="Zhang H."/>
            <person name="O'Toole P.W."/>
        </authorList>
    </citation>
    <scope>NUCLEOTIDE SEQUENCE [LARGE SCALE GENOMIC DNA]</scope>
    <source>
        <strain evidence="8 9">DSM 15836</strain>
    </source>
</reference>
<dbReference type="PANTHER" id="PTHR30349">
    <property type="entry name" value="PHAGE INTEGRASE-RELATED"/>
    <property type="match status" value="1"/>
</dbReference>
<keyword evidence="2" id="KW-0229">DNA integration</keyword>
<dbReference type="InterPro" id="IPR050090">
    <property type="entry name" value="Tyrosine_recombinase_XerCD"/>
</dbReference>
<dbReference type="CDD" id="cd01189">
    <property type="entry name" value="INT_ICEBs1_C_like"/>
    <property type="match status" value="1"/>
</dbReference>
<protein>
    <submittedName>
        <fullName evidence="8">Site-specific recombinase, phage integrase family</fullName>
    </submittedName>
</protein>
<feature type="domain" description="Tyr recombinase" evidence="6">
    <location>
        <begin position="185"/>
        <end position="374"/>
    </location>
</feature>
<evidence type="ECO:0000256" key="1">
    <source>
        <dbReference type="ARBA" id="ARBA00008857"/>
    </source>
</evidence>
<feature type="domain" description="Core-binding (CB)" evidence="7">
    <location>
        <begin position="81"/>
        <end position="162"/>
    </location>
</feature>
<dbReference type="Pfam" id="PF00589">
    <property type="entry name" value="Phage_integrase"/>
    <property type="match status" value="1"/>
</dbReference>
<dbReference type="InterPro" id="IPR011010">
    <property type="entry name" value="DNA_brk_join_enz"/>
</dbReference>